<feature type="domain" description="H15" evidence="5">
    <location>
        <begin position="43"/>
        <end position="121"/>
    </location>
</feature>
<keyword evidence="7" id="KW-1185">Reference proteome</keyword>
<keyword evidence="1" id="KW-0158">Chromosome</keyword>
<dbReference type="Proteomes" id="UP000770717">
    <property type="component" value="Unassembled WGS sequence"/>
</dbReference>
<keyword evidence="2" id="KW-0238">DNA-binding</keyword>
<evidence type="ECO:0000313" key="7">
    <source>
        <dbReference type="Proteomes" id="UP000770717"/>
    </source>
</evidence>
<dbReference type="InterPro" id="IPR036390">
    <property type="entry name" value="WH_DNA-bd_sf"/>
</dbReference>
<feature type="region of interest" description="Disordered" evidence="4">
    <location>
        <begin position="98"/>
        <end position="240"/>
    </location>
</feature>
<protein>
    <recommendedName>
        <fullName evidence="5">H15 domain-containing protein</fullName>
    </recommendedName>
</protein>
<dbReference type="AlphaFoldDB" id="A0A8J6JPZ1"/>
<feature type="compositionally biased region" description="Basic and acidic residues" evidence="4">
    <location>
        <begin position="145"/>
        <end position="188"/>
    </location>
</feature>
<dbReference type="CDD" id="cd00073">
    <property type="entry name" value="H15"/>
    <property type="match status" value="1"/>
</dbReference>
<dbReference type="Pfam" id="PF00538">
    <property type="entry name" value="Linker_histone"/>
    <property type="match status" value="1"/>
</dbReference>
<dbReference type="SUPFAM" id="SSF46785">
    <property type="entry name" value="Winged helix' DNA-binding domain"/>
    <property type="match status" value="1"/>
</dbReference>
<gene>
    <name evidence="6" type="ORF">GDO78_014611</name>
</gene>
<evidence type="ECO:0000259" key="5">
    <source>
        <dbReference type="PROSITE" id="PS51504"/>
    </source>
</evidence>
<dbReference type="OrthoDB" id="1110759at2759"/>
<feature type="compositionally biased region" description="Basic and acidic residues" evidence="4">
    <location>
        <begin position="217"/>
        <end position="231"/>
    </location>
</feature>
<dbReference type="EMBL" id="WNTK01001277">
    <property type="protein sequence ID" value="KAG9467615.1"/>
    <property type="molecule type" value="Genomic_DNA"/>
</dbReference>
<organism evidence="6 7">
    <name type="scientific">Eleutherodactylus coqui</name>
    <name type="common">Puerto Rican coqui</name>
    <dbReference type="NCBI Taxonomy" id="57060"/>
    <lineage>
        <taxon>Eukaryota</taxon>
        <taxon>Metazoa</taxon>
        <taxon>Chordata</taxon>
        <taxon>Craniata</taxon>
        <taxon>Vertebrata</taxon>
        <taxon>Euteleostomi</taxon>
        <taxon>Amphibia</taxon>
        <taxon>Batrachia</taxon>
        <taxon>Anura</taxon>
        <taxon>Neobatrachia</taxon>
        <taxon>Hyloidea</taxon>
        <taxon>Eleutherodactylidae</taxon>
        <taxon>Eleutherodactylinae</taxon>
        <taxon>Eleutherodactylus</taxon>
        <taxon>Eleutherodactylus</taxon>
    </lineage>
</organism>
<name>A0A8J6JPZ1_ELECQ</name>
<evidence type="ECO:0000313" key="6">
    <source>
        <dbReference type="EMBL" id="KAG9467615.1"/>
    </source>
</evidence>
<dbReference type="GO" id="GO:0006334">
    <property type="term" value="P:nucleosome assembly"/>
    <property type="evidence" value="ECO:0007669"/>
    <property type="project" value="InterPro"/>
</dbReference>
<evidence type="ECO:0000256" key="2">
    <source>
        <dbReference type="ARBA" id="ARBA00023125"/>
    </source>
</evidence>
<dbReference type="SMART" id="SM00526">
    <property type="entry name" value="H15"/>
    <property type="match status" value="1"/>
</dbReference>
<proteinExistence type="predicted"/>
<dbReference type="InterPro" id="IPR036388">
    <property type="entry name" value="WH-like_DNA-bd_sf"/>
</dbReference>
<dbReference type="FunFam" id="1.10.10.10:FF:000393">
    <property type="entry name" value="Oocyte-specific H1 histone"/>
    <property type="match status" value="1"/>
</dbReference>
<evidence type="ECO:0000256" key="1">
    <source>
        <dbReference type="ARBA" id="ARBA00022454"/>
    </source>
</evidence>
<keyword evidence="3" id="KW-0539">Nucleus</keyword>
<dbReference type="GO" id="GO:0000786">
    <property type="term" value="C:nucleosome"/>
    <property type="evidence" value="ECO:0007669"/>
    <property type="project" value="InterPro"/>
</dbReference>
<dbReference type="GO" id="GO:0005634">
    <property type="term" value="C:nucleus"/>
    <property type="evidence" value="ECO:0007669"/>
    <property type="project" value="UniProtKB-ARBA"/>
</dbReference>
<sequence length="240" mass="25489">MAPKKVAAAGKENGEPVAGVENGVLAAEKTKAKPKVAKIKALGHPTTLSMVVEALKKEPEKKGTSVPAIRNRILAAHPTVDRIRLRFLLKSALNKGIEKGILVRPTNSGATGATGRFKLAKPGTKPKEESDGKTSENADPNVQPKKTEKTKEKPKKEAVKKVPKKSKADKGESKAASKPKKDTAEKTTKAPAPAKKPKAKIAAAEEGAIPKKRAVKMKAESPEKDSEEKPTAKVVKKGKK</sequence>
<feature type="compositionally biased region" description="Basic and acidic residues" evidence="4">
    <location>
        <begin position="125"/>
        <end position="136"/>
    </location>
</feature>
<evidence type="ECO:0000256" key="4">
    <source>
        <dbReference type="SAM" id="MobiDB-lite"/>
    </source>
</evidence>
<accession>A0A8J6JPZ1</accession>
<comment type="caution">
    <text evidence="6">The sequence shown here is derived from an EMBL/GenBank/DDBJ whole genome shotgun (WGS) entry which is preliminary data.</text>
</comment>
<evidence type="ECO:0000256" key="3">
    <source>
        <dbReference type="ARBA" id="ARBA00023242"/>
    </source>
</evidence>
<dbReference type="PROSITE" id="PS51504">
    <property type="entry name" value="H15"/>
    <property type="match status" value="1"/>
</dbReference>
<dbReference type="InterPro" id="IPR005818">
    <property type="entry name" value="Histone_H1/H5_H15"/>
</dbReference>
<dbReference type="Gene3D" id="1.10.10.10">
    <property type="entry name" value="Winged helix-like DNA-binding domain superfamily/Winged helix DNA-binding domain"/>
    <property type="match status" value="1"/>
</dbReference>
<reference evidence="6" key="1">
    <citation type="thesis" date="2020" institute="ProQuest LLC" country="789 East Eisenhower Parkway, Ann Arbor, MI, USA">
        <title>Comparative Genomics and Chromosome Evolution.</title>
        <authorList>
            <person name="Mudd A.B."/>
        </authorList>
    </citation>
    <scope>NUCLEOTIDE SEQUENCE</scope>
    <source>
        <strain evidence="6">HN-11 Male</strain>
        <tissue evidence="6">Kidney and liver</tissue>
    </source>
</reference>
<dbReference type="GO" id="GO:0003677">
    <property type="term" value="F:DNA binding"/>
    <property type="evidence" value="ECO:0007669"/>
    <property type="project" value="UniProtKB-KW"/>
</dbReference>